<gene>
    <name evidence="1" type="ORF">AN481_00850</name>
</gene>
<dbReference type="Proteomes" id="UP000092382">
    <property type="component" value="Unassembled WGS sequence"/>
</dbReference>
<dbReference type="EMBL" id="LJOY01000002">
    <property type="protein sequence ID" value="OBQ27342.1"/>
    <property type="molecule type" value="Genomic_DNA"/>
</dbReference>
<protein>
    <submittedName>
        <fullName evidence="1">Calcium-binding protein</fullName>
    </submittedName>
</protein>
<dbReference type="AlphaFoldDB" id="A0A1B7W239"/>
<dbReference type="PATRIC" id="fig|1710894.3.peg.3530"/>
<evidence type="ECO:0000313" key="2">
    <source>
        <dbReference type="Proteomes" id="UP000092382"/>
    </source>
</evidence>
<name>A0A1B7W239_APHFL</name>
<dbReference type="STRING" id="1803587.GCA_001593825_02202"/>
<evidence type="ECO:0000313" key="1">
    <source>
        <dbReference type="EMBL" id="OBQ27342.1"/>
    </source>
</evidence>
<dbReference type="InterPro" id="IPR043067">
    <property type="entry name" value="CcbP_b-brl"/>
</dbReference>
<sequence length="126" mass="14706">MLAMTIDEIRETRINTEILADAEDKEERAMGWYYYLDDCLNVPFMGKWKKKNRKTGVIEEKPVEVLGMSGEDDCLKDMYVDVAYLTGKEDDIHSAKLSEIETTDADEETQEALADWQYWLSRGYKF</sequence>
<dbReference type="Gene3D" id="6.10.140.400">
    <property type="match status" value="1"/>
</dbReference>
<dbReference type="Gene3D" id="2.30.30.530">
    <property type="entry name" value="Calcium binding protein CcbP, beta-barrel domain"/>
    <property type="match status" value="1"/>
</dbReference>
<organism evidence="1 2">
    <name type="scientific">Aphanizomenon flos-aquae LD13</name>
    <dbReference type="NCBI Taxonomy" id="1710894"/>
    <lineage>
        <taxon>Bacteria</taxon>
        <taxon>Bacillati</taxon>
        <taxon>Cyanobacteriota</taxon>
        <taxon>Cyanophyceae</taxon>
        <taxon>Nostocales</taxon>
        <taxon>Aphanizomenonaceae</taxon>
        <taxon>Aphanizomenon</taxon>
    </lineage>
</organism>
<dbReference type="InterPro" id="IPR020994">
    <property type="entry name" value="Uncharacterised_Ca-bd_CcbP"/>
</dbReference>
<comment type="caution">
    <text evidence="1">The sequence shown here is derived from an EMBL/GenBank/DDBJ whole genome shotgun (WGS) entry which is preliminary data.</text>
</comment>
<proteinExistence type="predicted"/>
<dbReference type="Pfam" id="PF11535">
    <property type="entry name" value="Calci_bind_CcbP"/>
    <property type="match status" value="1"/>
</dbReference>
<accession>A0A1B7W239</accession>
<reference evidence="1 2" key="1">
    <citation type="submission" date="2015-09" db="EMBL/GenBank/DDBJ databases">
        <title>Whole genome shotgun sequence assembly of Aphanizomenon flos-aquae UKL13.</title>
        <authorList>
            <person name="Driscoll C."/>
        </authorList>
    </citation>
    <scope>NUCLEOTIDE SEQUENCE [LARGE SCALE GENOMIC DNA]</scope>
    <source>
        <strain evidence="1">MDT13</strain>
    </source>
</reference>